<accession>A0A835EYF3</accession>
<evidence type="ECO:0000256" key="1">
    <source>
        <dbReference type="ARBA" id="ARBA00004123"/>
    </source>
</evidence>
<dbReference type="Proteomes" id="UP000636709">
    <property type="component" value="Unassembled WGS sequence"/>
</dbReference>
<dbReference type="Gene3D" id="1.10.10.60">
    <property type="entry name" value="Homeodomain-like"/>
    <property type="match status" value="2"/>
</dbReference>
<gene>
    <name evidence="9" type="ORF">HU200_023055</name>
</gene>
<evidence type="ECO:0000256" key="3">
    <source>
        <dbReference type="ARBA" id="ARBA00023125"/>
    </source>
</evidence>
<evidence type="ECO:0000313" key="9">
    <source>
        <dbReference type="EMBL" id="KAF8721547.1"/>
    </source>
</evidence>
<feature type="compositionally biased region" description="Polar residues" evidence="6">
    <location>
        <begin position="238"/>
        <end position="252"/>
    </location>
</feature>
<protein>
    <submittedName>
        <fullName evidence="9">Uncharacterized protein</fullName>
    </submittedName>
</protein>
<dbReference type="AlphaFoldDB" id="A0A835EYF3"/>
<dbReference type="FunFam" id="1.10.10.60:FF:000121">
    <property type="entry name" value="Myb transcription factor"/>
    <property type="match status" value="1"/>
</dbReference>
<evidence type="ECO:0000313" key="10">
    <source>
        <dbReference type="Proteomes" id="UP000636709"/>
    </source>
</evidence>
<dbReference type="EMBL" id="JACEFO010001682">
    <property type="protein sequence ID" value="KAF8721547.1"/>
    <property type="molecule type" value="Genomic_DNA"/>
</dbReference>
<organism evidence="9 10">
    <name type="scientific">Digitaria exilis</name>
    <dbReference type="NCBI Taxonomy" id="1010633"/>
    <lineage>
        <taxon>Eukaryota</taxon>
        <taxon>Viridiplantae</taxon>
        <taxon>Streptophyta</taxon>
        <taxon>Embryophyta</taxon>
        <taxon>Tracheophyta</taxon>
        <taxon>Spermatophyta</taxon>
        <taxon>Magnoliopsida</taxon>
        <taxon>Liliopsida</taxon>
        <taxon>Poales</taxon>
        <taxon>Poaceae</taxon>
        <taxon>PACMAD clade</taxon>
        <taxon>Panicoideae</taxon>
        <taxon>Panicodae</taxon>
        <taxon>Paniceae</taxon>
        <taxon>Anthephorinae</taxon>
        <taxon>Digitaria</taxon>
    </lineage>
</organism>
<proteinExistence type="predicted"/>
<dbReference type="PROSITE" id="PS51294">
    <property type="entry name" value="HTH_MYB"/>
    <property type="match status" value="1"/>
</dbReference>
<feature type="compositionally biased region" description="Low complexity" evidence="6">
    <location>
        <begin position="207"/>
        <end position="233"/>
    </location>
</feature>
<dbReference type="InterPro" id="IPR009057">
    <property type="entry name" value="Homeodomain-like_sf"/>
</dbReference>
<dbReference type="PROSITE" id="PS50090">
    <property type="entry name" value="MYB_LIKE"/>
    <property type="match status" value="1"/>
</dbReference>
<name>A0A835EYF3_9POAL</name>
<feature type="compositionally biased region" description="Basic and acidic residues" evidence="6">
    <location>
        <begin position="191"/>
        <end position="204"/>
    </location>
</feature>
<reference evidence="9" key="1">
    <citation type="submission" date="2020-07" db="EMBL/GenBank/DDBJ databases">
        <title>Genome sequence and genetic diversity analysis of an under-domesticated orphan crop, white fonio (Digitaria exilis).</title>
        <authorList>
            <person name="Bennetzen J.L."/>
            <person name="Chen S."/>
            <person name="Ma X."/>
            <person name="Wang X."/>
            <person name="Yssel A.E.J."/>
            <person name="Chaluvadi S.R."/>
            <person name="Johnson M."/>
            <person name="Gangashetty P."/>
            <person name="Hamidou F."/>
            <person name="Sanogo M.D."/>
            <person name="Zwaenepoel A."/>
            <person name="Wallace J."/>
            <person name="Van De Peer Y."/>
            <person name="Van Deynze A."/>
        </authorList>
    </citation>
    <scope>NUCLEOTIDE SEQUENCE</scope>
    <source>
        <tissue evidence="9">Leaves</tissue>
    </source>
</reference>
<dbReference type="OrthoDB" id="735895at2759"/>
<dbReference type="InterPro" id="IPR001005">
    <property type="entry name" value="SANT/Myb"/>
</dbReference>
<keyword evidence="4" id="KW-0804">Transcription</keyword>
<dbReference type="InterPro" id="IPR017930">
    <property type="entry name" value="Myb_dom"/>
</dbReference>
<evidence type="ECO:0000256" key="4">
    <source>
        <dbReference type="ARBA" id="ARBA00023163"/>
    </source>
</evidence>
<evidence type="ECO:0000256" key="2">
    <source>
        <dbReference type="ARBA" id="ARBA00023015"/>
    </source>
</evidence>
<dbReference type="Pfam" id="PF00249">
    <property type="entry name" value="Myb_DNA-binding"/>
    <property type="match status" value="1"/>
</dbReference>
<feature type="domain" description="HTH myb-type" evidence="8">
    <location>
        <begin position="9"/>
        <end position="65"/>
    </location>
</feature>
<dbReference type="PANTHER" id="PTHR47999">
    <property type="entry name" value="TRANSCRIPTION FACTOR MYB8-RELATED-RELATED"/>
    <property type="match status" value="1"/>
</dbReference>
<keyword evidence="2" id="KW-0805">Transcription regulation</keyword>
<dbReference type="SUPFAM" id="SSF46689">
    <property type="entry name" value="Homeodomain-like"/>
    <property type="match status" value="1"/>
</dbReference>
<sequence>MGRAPCCEKVGLKRGRWTAEEDEILASYIAKHGEGNWRSLPKNAGLLRCGKSCRLRWINYLREDVKRGNISKEEEDVIIKLHATLGNRPAKRVTFFLGAHIASVPSRTLCRSPSPAADNEIKNYWNSHLSRQIHTYRRTYTAGPDTTITIDISKLHTAEKRRGGRNPTSRSPKSTTTTTSDKPTPKSKSKRSPEPDKTEPDPGKAKGASGDPAATASAAAASPASSPDGARSAVVDPEQNQADCSSGNTPQGPISEDATGPLELDPMEFGGLWEAESEMEALLRSSGGGIGLDSLTVGFDEVGEAQVDDLLDMDWDGFAAHLWGEPASQQQQNDTALLQPDEPQADAGCNNQEELDSFAMWLLSDTF</sequence>
<feature type="region of interest" description="Disordered" evidence="6">
    <location>
        <begin position="151"/>
        <end position="266"/>
    </location>
</feature>
<evidence type="ECO:0000256" key="6">
    <source>
        <dbReference type="SAM" id="MobiDB-lite"/>
    </source>
</evidence>
<feature type="compositionally biased region" description="Low complexity" evidence="6">
    <location>
        <begin position="167"/>
        <end position="182"/>
    </location>
</feature>
<comment type="caution">
    <text evidence="9">The sequence shown here is derived from an EMBL/GenBank/DDBJ whole genome shotgun (WGS) entry which is preliminary data.</text>
</comment>
<dbReference type="InterPro" id="IPR010588">
    <property type="entry name" value="Myb-rel_proteinP/Y1_C"/>
</dbReference>
<dbReference type="PANTHER" id="PTHR47999:SF6">
    <property type="entry name" value="MYB-RELATED PROTEIN P"/>
    <property type="match status" value="1"/>
</dbReference>
<evidence type="ECO:0000259" key="8">
    <source>
        <dbReference type="PROSITE" id="PS51294"/>
    </source>
</evidence>
<dbReference type="CDD" id="cd00167">
    <property type="entry name" value="SANT"/>
    <property type="match status" value="1"/>
</dbReference>
<dbReference type="Pfam" id="PF06640">
    <property type="entry name" value="P_C"/>
    <property type="match status" value="1"/>
</dbReference>
<comment type="subcellular location">
    <subcellularLocation>
        <location evidence="1">Nucleus</location>
    </subcellularLocation>
</comment>
<dbReference type="GO" id="GO:0005634">
    <property type="term" value="C:nucleus"/>
    <property type="evidence" value="ECO:0007669"/>
    <property type="project" value="UniProtKB-SubCell"/>
</dbReference>
<dbReference type="InterPro" id="IPR015495">
    <property type="entry name" value="Myb_TF_plants"/>
</dbReference>
<keyword evidence="10" id="KW-1185">Reference proteome</keyword>
<keyword evidence="5" id="KW-0539">Nucleus</keyword>
<evidence type="ECO:0000256" key="5">
    <source>
        <dbReference type="ARBA" id="ARBA00023242"/>
    </source>
</evidence>
<feature type="domain" description="Myb-like" evidence="7">
    <location>
        <begin position="9"/>
        <end position="61"/>
    </location>
</feature>
<evidence type="ECO:0000259" key="7">
    <source>
        <dbReference type="PROSITE" id="PS50090"/>
    </source>
</evidence>
<keyword evidence="3" id="KW-0238">DNA-binding</keyword>
<dbReference type="GO" id="GO:0003677">
    <property type="term" value="F:DNA binding"/>
    <property type="evidence" value="ECO:0007669"/>
    <property type="project" value="UniProtKB-KW"/>
</dbReference>
<feature type="compositionally biased region" description="Polar residues" evidence="6">
    <location>
        <begin position="327"/>
        <end position="336"/>
    </location>
</feature>
<dbReference type="SMART" id="SM00717">
    <property type="entry name" value="SANT"/>
    <property type="match status" value="2"/>
</dbReference>
<feature type="region of interest" description="Disordered" evidence="6">
    <location>
        <begin position="325"/>
        <end position="349"/>
    </location>
</feature>